<dbReference type="NCBIfam" id="TIGR01730">
    <property type="entry name" value="RND_mfp"/>
    <property type="match status" value="1"/>
</dbReference>
<dbReference type="EMBL" id="UOGF01000115">
    <property type="protein sequence ID" value="VAX33589.1"/>
    <property type="molecule type" value="Genomic_DNA"/>
</dbReference>
<evidence type="ECO:0000313" key="5">
    <source>
        <dbReference type="EMBL" id="VAX33589.1"/>
    </source>
</evidence>
<evidence type="ECO:0000259" key="3">
    <source>
        <dbReference type="Pfam" id="PF25917"/>
    </source>
</evidence>
<feature type="domain" description="Multidrug resistance protein MdtA-like barrel-sandwich hybrid" evidence="3">
    <location>
        <begin position="64"/>
        <end position="199"/>
    </location>
</feature>
<evidence type="ECO:0000259" key="2">
    <source>
        <dbReference type="Pfam" id="PF25876"/>
    </source>
</evidence>
<feature type="transmembrane region" description="Helical" evidence="1">
    <location>
        <begin position="7"/>
        <end position="25"/>
    </location>
</feature>
<reference evidence="5" key="1">
    <citation type="submission" date="2018-06" db="EMBL/GenBank/DDBJ databases">
        <authorList>
            <person name="Zhirakovskaya E."/>
        </authorList>
    </citation>
    <scope>NUCLEOTIDE SEQUENCE</scope>
</reference>
<evidence type="ECO:0000256" key="1">
    <source>
        <dbReference type="SAM" id="Phobius"/>
    </source>
</evidence>
<protein>
    <recommendedName>
        <fullName evidence="6">RND efflux pump membrane fusion protein barrel-sandwich domain-containing protein</fullName>
    </recommendedName>
</protein>
<dbReference type="SUPFAM" id="SSF111369">
    <property type="entry name" value="HlyD-like secretion proteins"/>
    <property type="match status" value="1"/>
</dbReference>
<gene>
    <name evidence="5" type="ORF">MNBD_NITROSPIRAE01-966</name>
</gene>
<keyword evidence="1" id="KW-0472">Membrane</keyword>
<dbReference type="InterPro" id="IPR058792">
    <property type="entry name" value="Beta-barrel_RND_2"/>
</dbReference>
<dbReference type="PANTHER" id="PTHR30469">
    <property type="entry name" value="MULTIDRUG RESISTANCE PROTEIN MDTA"/>
    <property type="match status" value="1"/>
</dbReference>
<dbReference type="Pfam" id="PF25917">
    <property type="entry name" value="BSH_RND"/>
    <property type="match status" value="1"/>
</dbReference>
<name>A0A3B1CU80_9ZZZZ</name>
<keyword evidence="1" id="KW-0812">Transmembrane</keyword>
<dbReference type="Gene3D" id="1.10.287.470">
    <property type="entry name" value="Helix hairpin bin"/>
    <property type="match status" value="1"/>
</dbReference>
<evidence type="ECO:0008006" key="6">
    <source>
        <dbReference type="Google" id="ProtNLM"/>
    </source>
</evidence>
<evidence type="ECO:0000259" key="4">
    <source>
        <dbReference type="Pfam" id="PF25954"/>
    </source>
</evidence>
<keyword evidence="1" id="KW-1133">Transmembrane helix</keyword>
<accession>A0A3B1CU80</accession>
<dbReference type="Gene3D" id="2.40.30.170">
    <property type="match status" value="1"/>
</dbReference>
<dbReference type="Gene3D" id="2.40.420.20">
    <property type="match status" value="1"/>
</dbReference>
<sequence>MGFLRKTLLLLFLMASIGGGVFWWFNLEVSDGLGEEVRYKEYPVMRGDFRIEVKASGLVKPINRIEIKSKASGEIVALPVEEGRHVRKGDLIARLDQQDEKSAVAIAKADLVIAKAEQNQAELMFKRRKTLFQKKIISEEERDQTFLQLAVAKGKVIQTLAALDRAKDRLSDSVVRAPIDGVILQKYVEKGQIIASGVSSASGGTPIVDIAAMHTVFIESGIDEIDIGKVKVGQSANVVAEAYPKLHFSGKVIRIAPEAKVEQNMTLFDVIIEVKNTENKLKSGMNTQIQITTLEKQNVLLAPVIALQNPESETSKEGEWRVHLKEGGRFITRTVTVGLSDFKQAEVVLGLKEKDVLGVVMTSRLKKANERLEKRIKRSRSFGGGKKK</sequence>
<dbReference type="InterPro" id="IPR058625">
    <property type="entry name" value="MdtA-like_BSH"/>
</dbReference>
<dbReference type="GO" id="GO:1990281">
    <property type="term" value="C:efflux pump complex"/>
    <property type="evidence" value="ECO:0007669"/>
    <property type="project" value="TreeGrafter"/>
</dbReference>
<dbReference type="Pfam" id="PF25954">
    <property type="entry name" value="Beta-barrel_RND_2"/>
    <property type="match status" value="1"/>
</dbReference>
<dbReference type="Gene3D" id="2.40.50.100">
    <property type="match status" value="1"/>
</dbReference>
<dbReference type="InterPro" id="IPR058624">
    <property type="entry name" value="MdtA-like_HH"/>
</dbReference>
<dbReference type="PANTHER" id="PTHR30469:SF33">
    <property type="entry name" value="SLR1207 PROTEIN"/>
    <property type="match status" value="1"/>
</dbReference>
<dbReference type="GO" id="GO:0015562">
    <property type="term" value="F:efflux transmembrane transporter activity"/>
    <property type="evidence" value="ECO:0007669"/>
    <property type="project" value="TreeGrafter"/>
</dbReference>
<feature type="domain" description="Multidrug resistance protein MdtA-like alpha-helical hairpin" evidence="2">
    <location>
        <begin position="106"/>
        <end position="169"/>
    </location>
</feature>
<feature type="domain" description="CusB-like beta-barrel" evidence="4">
    <location>
        <begin position="216"/>
        <end position="293"/>
    </location>
</feature>
<dbReference type="Pfam" id="PF25876">
    <property type="entry name" value="HH_MFP_RND"/>
    <property type="match status" value="1"/>
</dbReference>
<dbReference type="AlphaFoldDB" id="A0A3B1CU80"/>
<proteinExistence type="predicted"/>
<organism evidence="5">
    <name type="scientific">hydrothermal vent metagenome</name>
    <dbReference type="NCBI Taxonomy" id="652676"/>
    <lineage>
        <taxon>unclassified sequences</taxon>
        <taxon>metagenomes</taxon>
        <taxon>ecological metagenomes</taxon>
    </lineage>
</organism>
<dbReference type="InterPro" id="IPR006143">
    <property type="entry name" value="RND_pump_MFP"/>
</dbReference>